<sequence length="618" mass="65807">MLEVLTNTFKGPLLSGAIAFATVVACTPLVIWFARTLGWVAHPREDRWHESSTALMGGIALYVGATAAVFVTAPVADVWILWCGATLMFVTGLIDDMWQIRPAAKLAAQVLATSVLLYAGYSFGQDWAFWLSLPLTLVWVVGVTNAINLLDNMDGLSAGIAGIAAAIMVIYAAMAGSSLAITIGAPVVGAALGFLVYNFKPAKIFMGDCGSLFLGYVLAALGLIIQAQSVTAGPVAVSLVPLAVLAVPIFDTTLVTLVRKLSGRPISQGGRDHSSHRLVFLGLSERHAVLMLYGLSLLSGIAALTALYAGERLFFALTAFVIVALIVLGIQLGRANVYGDVSGDGAPPRGVRPLHVLHRLMGHHWKALFGILADAVLVGAVFVVAHSLRFESGVPPAHADRMVQVLPLVVSIKIAVFYAFGLYRGIWRYAGTPELLRTGFATLAATAGTGGMIALMFGADLVSRGVLVIDWMMVTIAVTGVRFGFRGLRQYLAAKRAAGAATLLYGAAGDGTMAVRMIRHNDQFDLRPVGFVDDDALKIGLTVQGLPVLGGFEDIEQICKNHDIKVLLITADLPPYRLREVVDIMERLNVSCKRLHVDFESVDVRSTAPARPNLPISA</sequence>
<dbReference type="OrthoDB" id="9783652at2"/>
<dbReference type="SUPFAM" id="SSF53335">
    <property type="entry name" value="S-adenosyl-L-methionine-dependent methyltransferases"/>
    <property type="match status" value="1"/>
</dbReference>
<keyword evidence="10" id="KW-1185">Reference proteome</keyword>
<evidence type="ECO:0000256" key="4">
    <source>
        <dbReference type="ARBA" id="ARBA00022692"/>
    </source>
</evidence>
<reference evidence="9 10" key="1">
    <citation type="submission" date="2017-10" db="EMBL/GenBank/DDBJ databases">
        <title>Draft genome of Longibacter Salinarum.</title>
        <authorList>
            <person name="Goh K.M."/>
            <person name="Shamsir M.S."/>
            <person name="Lim S.W."/>
        </authorList>
    </citation>
    <scope>NUCLEOTIDE SEQUENCE [LARGE SCALE GENOMIC DNA]</scope>
    <source>
        <strain evidence="9 10">KCTC 52045</strain>
    </source>
</reference>
<evidence type="ECO:0000256" key="7">
    <source>
        <dbReference type="PIRSR" id="PIRSR600715-1"/>
    </source>
</evidence>
<dbReference type="GO" id="GO:0046872">
    <property type="term" value="F:metal ion binding"/>
    <property type="evidence" value="ECO:0007669"/>
    <property type="project" value="UniProtKB-KW"/>
</dbReference>
<accession>A0A2A8D1J9</accession>
<dbReference type="Proteomes" id="UP000220102">
    <property type="component" value="Unassembled WGS sequence"/>
</dbReference>
<dbReference type="CDD" id="cd06853">
    <property type="entry name" value="GT_WecA_like"/>
    <property type="match status" value="1"/>
</dbReference>
<feature type="transmembrane region" description="Helical" evidence="8">
    <location>
        <begin position="367"/>
        <end position="385"/>
    </location>
</feature>
<keyword evidence="3" id="KW-0808">Transferase</keyword>
<evidence type="ECO:0008006" key="11">
    <source>
        <dbReference type="Google" id="ProtNLM"/>
    </source>
</evidence>
<dbReference type="PANTHER" id="PTHR22926:SF3">
    <property type="entry name" value="UNDECAPRENYL-PHOSPHATE ALPHA-N-ACETYLGLUCOSAMINYL 1-PHOSPHATE TRANSFERASE"/>
    <property type="match status" value="1"/>
</dbReference>
<feature type="transmembrane region" description="Helical" evidence="8">
    <location>
        <begin position="405"/>
        <end position="423"/>
    </location>
</feature>
<dbReference type="GO" id="GO:0005886">
    <property type="term" value="C:plasma membrane"/>
    <property type="evidence" value="ECO:0007669"/>
    <property type="project" value="UniProtKB-SubCell"/>
</dbReference>
<feature type="transmembrane region" description="Helical" evidence="8">
    <location>
        <begin position="235"/>
        <end position="258"/>
    </location>
</feature>
<comment type="cofactor">
    <cofactor evidence="7">
        <name>Mg(2+)</name>
        <dbReference type="ChEBI" id="CHEBI:18420"/>
    </cofactor>
</comment>
<feature type="binding site" evidence="7">
    <location>
        <position position="148"/>
    </location>
    <ligand>
        <name>Mg(2+)</name>
        <dbReference type="ChEBI" id="CHEBI:18420"/>
    </ligand>
</feature>
<dbReference type="InterPro" id="IPR029063">
    <property type="entry name" value="SAM-dependent_MTases_sf"/>
</dbReference>
<feature type="transmembrane region" description="Helical" evidence="8">
    <location>
        <begin position="127"/>
        <end position="148"/>
    </location>
</feature>
<dbReference type="RefSeq" id="WP_098074701.1">
    <property type="nucleotide sequence ID" value="NZ_PDEQ01000002.1"/>
</dbReference>
<dbReference type="GO" id="GO:0009103">
    <property type="term" value="P:lipopolysaccharide biosynthetic process"/>
    <property type="evidence" value="ECO:0007669"/>
    <property type="project" value="TreeGrafter"/>
</dbReference>
<name>A0A2A8D1J9_9BACT</name>
<dbReference type="Pfam" id="PF00953">
    <property type="entry name" value="Glycos_transf_4"/>
    <property type="match status" value="1"/>
</dbReference>
<feature type="transmembrane region" description="Helical" evidence="8">
    <location>
        <begin position="211"/>
        <end position="229"/>
    </location>
</feature>
<comment type="subcellular location">
    <subcellularLocation>
        <location evidence="1">Cell membrane</location>
        <topology evidence="1">Multi-pass membrane protein</topology>
    </subcellularLocation>
</comment>
<dbReference type="GO" id="GO:0044038">
    <property type="term" value="P:cell wall macromolecule biosynthetic process"/>
    <property type="evidence" value="ECO:0007669"/>
    <property type="project" value="TreeGrafter"/>
</dbReference>
<feature type="transmembrane region" description="Helical" evidence="8">
    <location>
        <begin position="435"/>
        <end position="459"/>
    </location>
</feature>
<feature type="transmembrane region" description="Helical" evidence="8">
    <location>
        <begin position="155"/>
        <end position="173"/>
    </location>
</feature>
<dbReference type="GO" id="GO:0071555">
    <property type="term" value="P:cell wall organization"/>
    <property type="evidence" value="ECO:0007669"/>
    <property type="project" value="TreeGrafter"/>
</dbReference>
<evidence type="ECO:0000313" key="9">
    <source>
        <dbReference type="EMBL" id="PEN14528.1"/>
    </source>
</evidence>
<feature type="transmembrane region" description="Helical" evidence="8">
    <location>
        <begin position="287"/>
        <end position="307"/>
    </location>
</feature>
<keyword evidence="4 8" id="KW-0812">Transmembrane</keyword>
<dbReference type="Gene3D" id="3.40.50.720">
    <property type="entry name" value="NAD(P)-binding Rossmann-like Domain"/>
    <property type="match status" value="1"/>
</dbReference>
<keyword evidence="5 8" id="KW-1133">Transmembrane helix</keyword>
<dbReference type="PANTHER" id="PTHR22926">
    <property type="entry name" value="PHOSPHO-N-ACETYLMURAMOYL-PENTAPEPTIDE-TRANSFERASE"/>
    <property type="match status" value="1"/>
</dbReference>
<keyword evidence="2" id="KW-1003">Cell membrane</keyword>
<gene>
    <name evidence="9" type="ORF">CRI94_05750</name>
</gene>
<protein>
    <recommendedName>
        <fullName evidence="11">Glycosyl transferase</fullName>
    </recommendedName>
</protein>
<feature type="transmembrane region" description="Helical" evidence="8">
    <location>
        <begin position="465"/>
        <end position="485"/>
    </location>
</feature>
<feature type="transmembrane region" description="Helical" evidence="8">
    <location>
        <begin position="54"/>
        <end position="73"/>
    </location>
</feature>
<dbReference type="AlphaFoldDB" id="A0A2A8D1J9"/>
<feature type="transmembrane region" description="Helical" evidence="8">
    <location>
        <begin position="12"/>
        <end position="34"/>
    </location>
</feature>
<evidence type="ECO:0000313" key="10">
    <source>
        <dbReference type="Proteomes" id="UP000220102"/>
    </source>
</evidence>
<feature type="binding site" evidence="7">
    <location>
        <position position="208"/>
    </location>
    <ligand>
        <name>Mg(2+)</name>
        <dbReference type="ChEBI" id="CHEBI:18420"/>
    </ligand>
</feature>
<evidence type="ECO:0000256" key="8">
    <source>
        <dbReference type="SAM" id="Phobius"/>
    </source>
</evidence>
<evidence type="ECO:0000256" key="1">
    <source>
        <dbReference type="ARBA" id="ARBA00004651"/>
    </source>
</evidence>
<dbReference type="Pfam" id="PF13727">
    <property type="entry name" value="CoA_binding_3"/>
    <property type="match status" value="1"/>
</dbReference>
<keyword evidence="7" id="KW-0460">Magnesium</keyword>
<feature type="transmembrane region" description="Helical" evidence="8">
    <location>
        <begin position="179"/>
        <end position="199"/>
    </location>
</feature>
<feature type="transmembrane region" description="Helical" evidence="8">
    <location>
        <begin position="79"/>
        <end position="96"/>
    </location>
</feature>
<keyword evidence="6 8" id="KW-0472">Membrane</keyword>
<organism evidence="9 10">
    <name type="scientific">Longibacter salinarum</name>
    <dbReference type="NCBI Taxonomy" id="1850348"/>
    <lineage>
        <taxon>Bacteria</taxon>
        <taxon>Pseudomonadati</taxon>
        <taxon>Rhodothermota</taxon>
        <taxon>Rhodothermia</taxon>
        <taxon>Rhodothermales</taxon>
        <taxon>Salisaetaceae</taxon>
        <taxon>Longibacter</taxon>
    </lineage>
</organism>
<comment type="caution">
    <text evidence="9">The sequence shown here is derived from an EMBL/GenBank/DDBJ whole genome shotgun (WGS) entry which is preliminary data.</text>
</comment>
<dbReference type="EMBL" id="PDEQ01000002">
    <property type="protein sequence ID" value="PEN14528.1"/>
    <property type="molecule type" value="Genomic_DNA"/>
</dbReference>
<dbReference type="InterPro" id="IPR000715">
    <property type="entry name" value="Glycosyl_transferase_4"/>
</dbReference>
<evidence type="ECO:0000256" key="6">
    <source>
        <dbReference type="ARBA" id="ARBA00023136"/>
    </source>
</evidence>
<evidence type="ECO:0000256" key="2">
    <source>
        <dbReference type="ARBA" id="ARBA00022475"/>
    </source>
</evidence>
<proteinExistence type="predicted"/>
<evidence type="ECO:0000256" key="3">
    <source>
        <dbReference type="ARBA" id="ARBA00022679"/>
    </source>
</evidence>
<dbReference type="GO" id="GO:0016780">
    <property type="term" value="F:phosphotransferase activity, for other substituted phosphate groups"/>
    <property type="evidence" value="ECO:0007669"/>
    <property type="project" value="InterPro"/>
</dbReference>
<feature type="transmembrane region" description="Helical" evidence="8">
    <location>
        <begin position="313"/>
        <end position="332"/>
    </location>
</feature>
<keyword evidence="7" id="KW-0479">Metal-binding</keyword>
<evidence type="ECO:0000256" key="5">
    <source>
        <dbReference type="ARBA" id="ARBA00022989"/>
    </source>
</evidence>